<dbReference type="GO" id="GO:0005829">
    <property type="term" value="C:cytosol"/>
    <property type="evidence" value="ECO:0007669"/>
    <property type="project" value="TreeGrafter"/>
</dbReference>
<dbReference type="InterPro" id="IPR036388">
    <property type="entry name" value="WH-like_DNA-bd_sf"/>
</dbReference>
<comment type="caution">
    <text evidence="1">The sequence shown here is derived from an EMBL/GenBank/DDBJ whole genome shotgun (WGS) entry which is preliminary data.</text>
</comment>
<dbReference type="GO" id="GO:0003700">
    <property type="term" value="F:DNA-binding transcription factor activity"/>
    <property type="evidence" value="ECO:0007669"/>
    <property type="project" value="TreeGrafter"/>
</dbReference>
<keyword evidence="2" id="KW-1185">Reference proteome</keyword>
<evidence type="ECO:0008006" key="3">
    <source>
        <dbReference type="Google" id="ProtNLM"/>
    </source>
</evidence>
<dbReference type="PROSITE" id="PS51197">
    <property type="entry name" value="HTH_RRF2_2"/>
    <property type="match status" value="1"/>
</dbReference>
<organism evidence="1 2">
    <name type="scientific">Jiulongibacter sediminis</name>
    <dbReference type="NCBI Taxonomy" id="1605367"/>
    <lineage>
        <taxon>Bacteria</taxon>
        <taxon>Pseudomonadati</taxon>
        <taxon>Bacteroidota</taxon>
        <taxon>Cytophagia</taxon>
        <taxon>Cytophagales</taxon>
        <taxon>Leadbetterellaceae</taxon>
        <taxon>Jiulongibacter</taxon>
    </lineage>
</organism>
<dbReference type="Gene3D" id="1.10.10.10">
    <property type="entry name" value="Winged helix-like DNA-binding domain superfamily/Winged helix DNA-binding domain"/>
    <property type="match status" value="1"/>
</dbReference>
<evidence type="ECO:0000313" key="2">
    <source>
        <dbReference type="Proteomes" id="UP000050454"/>
    </source>
</evidence>
<dbReference type="STRING" id="1605367.AFM12_18685"/>
<dbReference type="SUPFAM" id="SSF46785">
    <property type="entry name" value="Winged helix' DNA-binding domain"/>
    <property type="match status" value="1"/>
</dbReference>
<dbReference type="AlphaFoldDB" id="A0A0N8H999"/>
<dbReference type="PANTHER" id="PTHR33221:SF13">
    <property type="entry name" value="TRANSCRIPTIONAL REGULATOR-RELATED"/>
    <property type="match status" value="1"/>
</dbReference>
<dbReference type="PANTHER" id="PTHR33221">
    <property type="entry name" value="WINGED HELIX-TURN-HELIX TRANSCRIPTIONAL REGULATOR, RRF2 FAMILY"/>
    <property type="match status" value="1"/>
</dbReference>
<dbReference type="InterPro" id="IPR000944">
    <property type="entry name" value="Tscrpt_reg_Rrf2"/>
</dbReference>
<evidence type="ECO:0000313" key="1">
    <source>
        <dbReference type="EMBL" id="KPM46780.1"/>
    </source>
</evidence>
<dbReference type="EMBL" id="LGTQ01000015">
    <property type="protein sequence ID" value="KPM46780.1"/>
    <property type="molecule type" value="Genomic_DNA"/>
</dbReference>
<protein>
    <recommendedName>
        <fullName evidence="3">Rrf2 family transcriptional regulator</fullName>
    </recommendedName>
</protein>
<dbReference type="InterPro" id="IPR011991">
    <property type="entry name" value="ArsR-like_HTH"/>
</dbReference>
<dbReference type="Proteomes" id="UP000050454">
    <property type="component" value="Unassembled WGS sequence"/>
</dbReference>
<dbReference type="CDD" id="cd00090">
    <property type="entry name" value="HTH_ARSR"/>
    <property type="match status" value="1"/>
</dbReference>
<proteinExistence type="predicted"/>
<reference evidence="1 2" key="1">
    <citation type="submission" date="2015-07" db="EMBL/GenBank/DDBJ databases">
        <title>The draft genome sequence of Leadbetterella sp. JN14-9.</title>
        <authorList>
            <person name="Liu Y."/>
            <person name="Du J."/>
            <person name="Shao Z."/>
        </authorList>
    </citation>
    <scope>NUCLEOTIDE SEQUENCE [LARGE SCALE GENOMIC DNA]</scope>
    <source>
        <strain evidence="1 2">JN14-9</strain>
    </source>
</reference>
<name>A0A0N8H999_9BACT</name>
<dbReference type="Pfam" id="PF02082">
    <property type="entry name" value="Rrf2"/>
    <property type="match status" value="1"/>
</dbReference>
<gene>
    <name evidence="1" type="ORF">AFM12_18685</name>
</gene>
<sequence>MISKTCGYAIRAIVLLNEHPGEKLGVVQIAEQLGIPQHFLSKVLKDLAKHQLISSVKGPHGGYFSNQTTPNASLIDIIHVIDGLGVLNKCFLGKDRCSQTNPCPLHNEFEKSRQYLFEVFRNRTISQLNLSDAHNLI</sequence>
<accession>A0A0N8H999</accession>
<dbReference type="NCBIfam" id="TIGR00738">
    <property type="entry name" value="rrf2_super"/>
    <property type="match status" value="1"/>
</dbReference>
<dbReference type="OrthoDB" id="9808360at2"/>
<dbReference type="RefSeq" id="WP_055151709.1">
    <property type="nucleotide sequence ID" value="NZ_JXSZ01000015.1"/>
</dbReference>
<dbReference type="InterPro" id="IPR036390">
    <property type="entry name" value="WH_DNA-bd_sf"/>
</dbReference>